<evidence type="ECO:0000259" key="1">
    <source>
        <dbReference type="Pfam" id="PF21686"/>
    </source>
</evidence>
<reference evidence="3" key="1">
    <citation type="journal article" date="2019" name="Int. J. Syst. Evol. Microbiol.">
        <title>The Global Catalogue of Microorganisms (GCM) 10K type strain sequencing project: providing services to taxonomists for standard genome sequencing and annotation.</title>
        <authorList>
            <consortium name="The Broad Institute Genomics Platform"/>
            <consortium name="The Broad Institute Genome Sequencing Center for Infectious Disease"/>
            <person name="Wu L."/>
            <person name="Ma J."/>
        </authorList>
    </citation>
    <scope>NUCLEOTIDE SEQUENCE [LARGE SCALE GENOMIC DNA]</scope>
    <source>
        <strain evidence="3">LMG 24813</strain>
    </source>
</reference>
<comment type="caution">
    <text evidence="2">The sequence shown here is derived from an EMBL/GenBank/DDBJ whole genome shotgun (WGS) entry which is preliminary data.</text>
</comment>
<dbReference type="GO" id="GO:0003910">
    <property type="term" value="F:DNA ligase (ATP) activity"/>
    <property type="evidence" value="ECO:0007669"/>
    <property type="project" value="UniProtKB-EC"/>
</dbReference>
<dbReference type="PANTHER" id="PTHR42705">
    <property type="entry name" value="BIFUNCTIONAL NON-HOMOLOGOUS END JOINING PROTEIN LIGD"/>
    <property type="match status" value="1"/>
</dbReference>
<keyword evidence="2" id="KW-0436">Ligase</keyword>
<protein>
    <submittedName>
        <fullName evidence="2">Non-homologous end-joining DNA ligase</fullName>
        <ecNumber evidence="2">6.5.1.1</ecNumber>
    </submittedName>
</protein>
<dbReference type="Proteomes" id="UP001595848">
    <property type="component" value="Unassembled WGS sequence"/>
</dbReference>
<dbReference type="PANTHER" id="PTHR42705:SF2">
    <property type="entry name" value="BIFUNCTIONAL NON-HOMOLOGOUS END JOINING PROTEIN LIGD"/>
    <property type="match status" value="1"/>
</dbReference>
<dbReference type="Pfam" id="PF21686">
    <property type="entry name" value="LigD_Prim-Pol"/>
    <property type="match status" value="1"/>
</dbReference>
<name>A0ABV8NZ34_9BURK</name>
<sequence length="315" mass="34340">MPAPHPHRGRAGNAAASTNAVRITHRQRIVDESTGITKIELVEYYQQVAGLMLEHLKGRPVSLVRAPAGLAGEIFFQKHMGTPPIPGVRSLPQQLDKEHPPLMEIATARGLAGAAQMGAIEFHTWNARRDRIGRPDRMVFDLDPGEGVAWSAVPQAALAVRAFLGELGLACFAKTSGGKGLHVVVPLQRRYGWDTVKDFSHAIVQRMADDAPRRFSAHSGPDKRVGRIYIDYLRNGFGATTVAAWSVRARPGMGVSVPLSWDEVEKLESPTQWHLRNIGERLRCGNAPWKQYGASAQALAQAMKKLGFAAAGCKP</sequence>
<dbReference type="InterPro" id="IPR033651">
    <property type="entry name" value="PaeLigD_Pol-like"/>
</dbReference>
<dbReference type="NCBIfam" id="TIGR02778">
    <property type="entry name" value="ligD_pol"/>
    <property type="match status" value="1"/>
</dbReference>
<dbReference type="CDD" id="cd04862">
    <property type="entry name" value="PaeLigD_Pol_like"/>
    <property type="match status" value="1"/>
</dbReference>
<feature type="domain" description="DNA ligase D polymerase" evidence="1">
    <location>
        <begin position="37"/>
        <end position="289"/>
    </location>
</feature>
<dbReference type="RefSeq" id="WP_217963388.1">
    <property type="nucleotide sequence ID" value="NZ_JAHTBN010000002.1"/>
</dbReference>
<organism evidence="2 3">
    <name type="scientific">Candidimonas humi</name>
    <dbReference type="NCBI Taxonomy" id="683355"/>
    <lineage>
        <taxon>Bacteria</taxon>
        <taxon>Pseudomonadati</taxon>
        <taxon>Pseudomonadota</taxon>
        <taxon>Betaproteobacteria</taxon>
        <taxon>Burkholderiales</taxon>
        <taxon>Alcaligenaceae</taxon>
        <taxon>Candidimonas</taxon>
    </lineage>
</organism>
<evidence type="ECO:0000313" key="2">
    <source>
        <dbReference type="EMBL" id="MFC4201248.1"/>
    </source>
</evidence>
<keyword evidence="3" id="KW-1185">Reference proteome</keyword>
<dbReference type="InterPro" id="IPR014145">
    <property type="entry name" value="LigD_pol_dom"/>
</dbReference>
<dbReference type="InterPro" id="IPR052171">
    <property type="entry name" value="NHEJ_LigD"/>
</dbReference>
<dbReference type="EC" id="6.5.1.1" evidence="2"/>
<proteinExistence type="predicted"/>
<gene>
    <name evidence="2" type="primary">ligD</name>
    <name evidence="2" type="ORF">ACFOY1_09805</name>
</gene>
<evidence type="ECO:0000313" key="3">
    <source>
        <dbReference type="Proteomes" id="UP001595848"/>
    </source>
</evidence>
<accession>A0ABV8NZ34</accession>
<dbReference type="EMBL" id="JBHSBV010000003">
    <property type="protein sequence ID" value="MFC4201248.1"/>
    <property type="molecule type" value="Genomic_DNA"/>
</dbReference>